<sequence>MVVFAHRRWLSVRVVIRRRRLTGSPNRLGLELGFLCWCRAWGVEHGRDRSLWKNRGRDCRTRWDII</sequence>
<dbReference type="AlphaFoldDB" id="A0AAX6F7V2"/>
<dbReference type="EMBL" id="JANAVB010031218">
    <property type="protein sequence ID" value="KAJ6812269.1"/>
    <property type="molecule type" value="Genomic_DNA"/>
</dbReference>
<comment type="caution">
    <text evidence="1">The sequence shown here is derived from an EMBL/GenBank/DDBJ whole genome shotgun (WGS) entry which is preliminary data.</text>
</comment>
<gene>
    <name evidence="1" type="ORF">M6B38_149220</name>
</gene>
<name>A0AAX6F7V2_IRIPA</name>
<evidence type="ECO:0000313" key="2">
    <source>
        <dbReference type="Proteomes" id="UP001140949"/>
    </source>
</evidence>
<keyword evidence="2" id="KW-1185">Reference proteome</keyword>
<dbReference type="Proteomes" id="UP001140949">
    <property type="component" value="Unassembled WGS sequence"/>
</dbReference>
<reference evidence="1" key="2">
    <citation type="submission" date="2023-04" db="EMBL/GenBank/DDBJ databases">
        <authorList>
            <person name="Bruccoleri R.E."/>
            <person name="Oakeley E.J."/>
            <person name="Faust A.-M."/>
            <person name="Dessus-Babus S."/>
            <person name="Altorfer M."/>
            <person name="Burckhardt D."/>
            <person name="Oertli M."/>
            <person name="Naumann U."/>
            <person name="Petersen F."/>
            <person name="Wong J."/>
        </authorList>
    </citation>
    <scope>NUCLEOTIDE SEQUENCE</scope>
    <source>
        <strain evidence="1">GSM-AAB239-AS_SAM_17_03QT</strain>
        <tissue evidence="1">Leaf</tissue>
    </source>
</reference>
<protein>
    <submittedName>
        <fullName evidence="1">Basic proline-rich protein-like</fullName>
    </submittedName>
</protein>
<proteinExistence type="predicted"/>
<evidence type="ECO:0000313" key="1">
    <source>
        <dbReference type="EMBL" id="KAJ6812269.1"/>
    </source>
</evidence>
<accession>A0AAX6F7V2</accession>
<reference evidence="1" key="1">
    <citation type="journal article" date="2023" name="GigaByte">
        <title>Genome assembly of the bearded iris, Iris pallida Lam.</title>
        <authorList>
            <person name="Bruccoleri R.E."/>
            <person name="Oakeley E.J."/>
            <person name="Faust A.M.E."/>
            <person name="Altorfer M."/>
            <person name="Dessus-Babus S."/>
            <person name="Burckhardt D."/>
            <person name="Oertli M."/>
            <person name="Naumann U."/>
            <person name="Petersen F."/>
            <person name="Wong J."/>
        </authorList>
    </citation>
    <scope>NUCLEOTIDE SEQUENCE</scope>
    <source>
        <strain evidence="1">GSM-AAB239-AS_SAM_17_03QT</strain>
    </source>
</reference>
<organism evidence="1 2">
    <name type="scientific">Iris pallida</name>
    <name type="common">Sweet iris</name>
    <dbReference type="NCBI Taxonomy" id="29817"/>
    <lineage>
        <taxon>Eukaryota</taxon>
        <taxon>Viridiplantae</taxon>
        <taxon>Streptophyta</taxon>
        <taxon>Embryophyta</taxon>
        <taxon>Tracheophyta</taxon>
        <taxon>Spermatophyta</taxon>
        <taxon>Magnoliopsida</taxon>
        <taxon>Liliopsida</taxon>
        <taxon>Asparagales</taxon>
        <taxon>Iridaceae</taxon>
        <taxon>Iridoideae</taxon>
        <taxon>Irideae</taxon>
        <taxon>Iris</taxon>
    </lineage>
</organism>